<dbReference type="Gene3D" id="3.40.50.1950">
    <property type="entry name" value="Flavin prenyltransferase-like"/>
    <property type="match status" value="1"/>
</dbReference>
<organism evidence="2 3">
    <name type="scientific">Dictyobacter vulcani</name>
    <dbReference type="NCBI Taxonomy" id="2607529"/>
    <lineage>
        <taxon>Bacteria</taxon>
        <taxon>Bacillati</taxon>
        <taxon>Chloroflexota</taxon>
        <taxon>Ktedonobacteria</taxon>
        <taxon>Ktedonobacterales</taxon>
        <taxon>Dictyobacteraceae</taxon>
        <taxon>Dictyobacter</taxon>
    </lineage>
</organism>
<dbReference type="AlphaFoldDB" id="A0A5J4KG35"/>
<dbReference type="Proteomes" id="UP000326912">
    <property type="component" value="Unassembled WGS sequence"/>
</dbReference>
<evidence type="ECO:0000259" key="1">
    <source>
        <dbReference type="Pfam" id="PF02441"/>
    </source>
</evidence>
<name>A0A5J4KG35_9CHLR</name>
<gene>
    <name evidence="2" type="ORF">KDW_25760</name>
</gene>
<keyword evidence="3" id="KW-1185">Reference proteome</keyword>
<comment type="caution">
    <text evidence="2">The sequence shown here is derived from an EMBL/GenBank/DDBJ whole genome shotgun (WGS) entry which is preliminary data.</text>
</comment>
<evidence type="ECO:0000313" key="3">
    <source>
        <dbReference type="Proteomes" id="UP000326912"/>
    </source>
</evidence>
<dbReference type="SUPFAM" id="SSF52507">
    <property type="entry name" value="Homo-oligomeric flavin-containing Cys decarboxylases, HFCD"/>
    <property type="match status" value="1"/>
</dbReference>
<sequence>MRKLAVVVCAALSARYIQEFVRLAQKDRWDVWIVATPKACDFIDEPVLHALTDHPITVTEPALPLPTFDAVVVVPATFNSLKKWAQGILDTYALVLLHTWMRQPQLPILVFPRASSELAQEPAFAPSLAWLQQQGIHVYYDPDLIPPTTISPGPPFRENCAMSAHDVWLML</sequence>
<dbReference type="InterPro" id="IPR003382">
    <property type="entry name" value="Flavoprotein"/>
</dbReference>
<reference evidence="2 3" key="1">
    <citation type="submission" date="2019-10" db="EMBL/GenBank/DDBJ databases">
        <title>Dictyobacter vulcani sp. nov., within the class Ktedonobacteria, isolated from soil of volcanic Mt. Zao.</title>
        <authorList>
            <person name="Zheng Y."/>
            <person name="Wang C.M."/>
            <person name="Sakai Y."/>
            <person name="Abe K."/>
            <person name="Yokota A."/>
            <person name="Yabe S."/>
        </authorList>
    </citation>
    <scope>NUCLEOTIDE SEQUENCE [LARGE SCALE GENOMIC DNA]</scope>
    <source>
        <strain evidence="2 3">W12</strain>
    </source>
</reference>
<dbReference type="InterPro" id="IPR036551">
    <property type="entry name" value="Flavin_trans-like"/>
</dbReference>
<evidence type="ECO:0000313" key="2">
    <source>
        <dbReference type="EMBL" id="GER88414.1"/>
    </source>
</evidence>
<dbReference type="GO" id="GO:0003824">
    <property type="term" value="F:catalytic activity"/>
    <property type="evidence" value="ECO:0007669"/>
    <property type="project" value="InterPro"/>
</dbReference>
<dbReference type="Pfam" id="PF02441">
    <property type="entry name" value="Flavoprotein"/>
    <property type="match status" value="1"/>
</dbReference>
<protein>
    <submittedName>
        <fullName evidence="2">Flavoprotein</fullName>
    </submittedName>
</protein>
<dbReference type="RefSeq" id="WP_162005188.1">
    <property type="nucleotide sequence ID" value="NZ_BKZW01000001.1"/>
</dbReference>
<dbReference type="EMBL" id="BKZW01000001">
    <property type="protein sequence ID" value="GER88414.1"/>
    <property type="molecule type" value="Genomic_DNA"/>
</dbReference>
<accession>A0A5J4KG35</accession>
<feature type="domain" description="Flavoprotein" evidence="1">
    <location>
        <begin position="3"/>
        <end position="113"/>
    </location>
</feature>
<proteinExistence type="predicted"/>